<sequence>MKYLFSLILFVSVLAVKAQDDNQGEYKKRVLEHTEIDFLLNYYEQDGENAAVTGGQGTEELQDLSPTIVVAVPLNDDDVLTINANISAYTSASSSNINPFDGKQPADPFVASSGASKSDVWGNVVGSYSHSSDDRNRLWNANLSVSAEFDYTSFGFGAGRTWLFNEKNTELSLNANVYLDTWSLIYPIELRPPGNDEPDEDDYMMDDEDDFNGSTFELIVLGYEPSFTEHQSKGRNSYSASIGLSQILSSRMTAYVSADFILQDGLLSTPYHRVYFADKEDYFYENFHLADDVERLPDSRFKIALGARLNYFVNHRVTLRTFYRYYTDDWGITSHTASLEIPVKITDKFTVYPSYRFYYQTAADYFAPYNKHLSTEEFYTSDYDLSEFSANNYGFGISYTDVFTKGHIWKLGLKSIDLKYHKYDRDSAFTASMFSFGVKFVVD</sequence>
<evidence type="ECO:0000313" key="5">
    <source>
        <dbReference type="Proteomes" id="UP000181981"/>
    </source>
</evidence>
<dbReference type="Proteomes" id="UP000023772">
    <property type="component" value="Chromosome"/>
</dbReference>
<dbReference type="KEGG" id="dori:FH5T_14905"/>
<dbReference type="HOGENOM" id="CLU_052167_0_0_10"/>
<dbReference type="Proteomes" id="UP000181981">
    <property type="component" value="Unassembled WGS sequence"/>
</dbReference>
<evidence type="ECO:0008006" key="6">
    <source>
        <dbReference type="Google" id="ProtNLM"/>
    </source>
</evidence>
<dbReference type="AlphaFoldDB" id="X5E1M1"/>
<accession>X5E1M1</accession>
<gene>
    <name evidence="2" type="ORF">FH5T_14905</name>
    <name evidence="3" type="ORF">SAMN05444285_1131</name>
</gene>
<evidence type="ECO:0000256" key="1">
    <source>
        <dbReference type="SAM" id="SignalP"/>
    </source>
</evidence>
<keyword evidence="4" id="KW-1185">Reference proteome</keyword>
<dbReference type="RefSeq" id="WP_038560062.1">
    <property type="nucleotide sequence ID" value="NZ_FOHT01000013.1"/>
</dbReference>
<evidence type="ECO:0000313" key="3">
    <source>
        <dbReference type="EMBL" id="SET43204.1"/>
    </source>
</evidence>
<name>X5E1M1_9BACT</name>
<dbReference type="OrthoDB" id="5450709at2"/>
<evidence type="ECO:0000313" key="2">
    <source>
        <dbReference type="EMBL" id="AHW60486.1"/>
    </source>
</evidence>
<dbReference type="Pfam" id="PF12094">
    <property type="entry name" value="DUF3570"/>
    <property type="match status" value="1"/>
</dbReference>
<dbReference type="EMBL" id="CP007451">
    <property type="protein sequence ID" value="AHW60486.1"/>
    <property type="molecule type" value="Genomic_DNA"/>
</dbReference>
<evidence type="ECO:0000313" key="4">
    <source>
        <dbReference type="Proteomes" id="UP000023772"/>
    </source>
</evidence>
<dbReference type="STRING" id="1168034.FH5T_14905"/>
<organism evidence="3 5">
    <name type="scientific">Draconibacterium orientale</name>
    <dbReference type="NCBI Taxonomy" id="1168034"/>
    <lineage>
        <taxon>Bacteria</taxon>
        <taxon>Pseudomonadati</taxon>
        <taxon>Bacteroidota</taxon>
        <taxon>Bacteroidia</taxon>
        <taxon>Marinilabiliales</taxon>
        <taxon>Prolixibacteraceae</taxon>
        <taxon>Draconibacterium</taxon>
    </lineage>
</organism>
<reference evidence="3 5" key="2">
    <citation type="submission" date="2016-10" db="EMBL/GenBank/DDBJ databases">
        <authorList>
            <person name="de Groot N.N."/>
        </authorList>
    </citation>
    <scope>NUCLEOTIDE SEQUENCE [LARGE SCALE GENOMIC DNA]</scope>
    <source>
        <strain evidence="3 5">DSM 25947</strain>
    </source>
</reference>
<keyword evidence="1" id="KW-0732">Signal</keyword>
<reference evidence="2 4" key="1">
    <citation type="submission" date="2014-03" db="EMBL/GenBank/DDBJ databases">
        <title>Complete genome sequence of a deeply braunched marine Bacteroidia bacterium Draconibacterium orientale type strain FH5T.</title>
        <authorList>
            <person name="Li X."/>
            <person name="Wang X."/>
            <person name="Xie Z."/>
            <person name="Du Z."/>
            <person name="Chen G."/>
        </authorList>
    </citation>
    <scope>NUCLEOTIDE SEQUENCE [LARGE SCALE GENOMIC DNA]</scope>
    <source>
        <strain evidence="2 4">FH5</strain>
    </source>
</reference>
<dbReference type="eggNOG" id="COG2067">
    <property type="taxonomic scope" value="Bacteria"/>
</dbReference>
<dbReference type="InterPro" id="IPR021953">
    <property type="entry name" value="DUF3570"/>
</dbReference>
<feature type="chain" id="PRO_5010515263" description="DUF3570 domain-containing protein" evidence="1">
    <location>
        <begin position="19"/>
        <end position="443"/>
    </location>
</feature>
<dbReference type="EMBL" id="FOHT01000013">
    <property type="protein sequence ID" value="SET43204.1"/>
    <property type="molecule type" value="Genomic_DNA"/>
</dbReference>
<protein>
    <recommendedName>
        <fullName evidence="6">DUF3570 domain-containing protein</fullName>
    </recommendedName>
</protein>
<proteinExistence type="predicted"/>
<feature type="signal peptide" evidence="1">
    <location>
        <begin position="1"/>
        <end position="18"/>
    </location>
</feature>